<dbReference type="EMBL" id="JANEYF010000824">
    <property type="protein sequence ID" value="KAJ8967810.1"/>
    <property type="molecule type" value="Genomic_DNA"/>
</dbReference>
<dbReference type="SMART" id="SM00320">
    <property type="entry name" value="WD40"/>
    <property type="match status" value="3"/>
</dbReference>
<dbReference type="InterPro" id="IPR045139">
    <property type="entry name" value="Aladin"/>
</dbReference>
<accession>A0AAV8ZR08</accession>
<dbReference type="Pfam" id="PF25460">
    <property type="entry name" value="Beta-prop_Aladin"/>
    <property type="match status" value="1"/>
</dbReference>
<dbReference type="InterPro" id="IPR015943">
    <property type="entry name" value="WD40/YVTN_repeat-like_dom_sf"/>
</dbReference>
<evidence type="ECO:0000313" key="2">
    <source>
        <dbReference type="EMBL" id="KAJ8967810.1"/>
    </source>
</evidence>
<proteinExistence type="predicted"/>
<reference evidence="2" key="1">
    <citation type="journal article" date="2023" name="Insect Mol. Biol.">
        <title>Genome sequencing provides insights into the evolution of gene families encoding plant cell wall-degrading enzymes in longhorned beetles.</title>
        <authorList>
            <person name="Shin N.R."/>
            <person name="Okamura Y."/>
            <person name="Kirsch R."/>
            <person name="Pauchet Y."/>
        </authorList>
    </citation>
    <scope>NUCLEOTIDE SEQUENCE</scope>
    <source>
        <strain evidence="2">RBIC_L_NR</strain>
    </source>
</reference>
<organism evidence="2 3">
    <name type="scientific">Rhamnusium bicolor</name>
    <dbReference type="NCBI Taxonomy" id="1586634"/>
    <lineage>
        <taxon>Eukaryota</taxon>
        <taxon>Metazoa</taxon>
        <taxon>Ecdysozoa</taxon>
        <taxon>Arthropoda</taxon>
        <taxon>Hexapoda</taxon>
        <taxon>Insecta</taxon>
        <taxon>Pterygota</taxon>
        <taxon>Neoptera</taxon>
        <taxon>Endopterygota</taxon>
        <taxon>Coleoptera</taxon>
        <taxon>Polyphaga</taxon>
        <taxon>Cucujiformia</taxon>
        <taxon>Chrysomeloidea</taxon>
        <taxon>Cerambycidae</taxon>
        <taxon>Lepturinae</taxon>
        <taxon>Rhagiini</taxon>
        <taxon>Rhamnusium</taxon>
    </lineage>
</organism>
<dbReference type="InterPro" id="IPR001680">
    <property type="entry name" value="WD40_rpt"/>
</dbReference>
<name>A0AAV8ZR08_9CUCU</name>
<dbReference type="AlphaFoldDB" id="A0AAV8ZR08"/>
<dbReference type="GO" id="GO:0005643">
    <property type="term" value="C:nuclear pore"/>
    <property type="evidence" value="ECO:0007669"/>
    <property type="project" value="TreeGrafter"/>
</dbReference>
<dbReference type="SUPFAM" id="SSF50978">
    <property type="entry name" value="WD40 repeat-like"/>
    <property type="match status" value="1"/>
</dbReference>
<keyword evidence="3" id="KW-1185">Reference proteome</keyword>
<gene>
    <name evidence="2" type="ORF">NQ314_002619</name>
</gene>
<dbReference type="Proteomes" id="UP001162156">
    <property type="component" value="Unassembled WGS sequence"/>
</dbReference>
<sequence length="308" mass="34680">MRNLEDFEVPNDGEISLCEINGRMLSMNYDYANVNAFTKTVENYPKIHITRDVLHSVSSGDEGKALFLPVNVSFLKQLTQVYYEQGLVEALLTASSHNHLIISTTALLILDILKYVRKVRLVLNPNIRYSGPNLINQFSQTRNWLCNTIRCISWHPHVLKVAVVTCDDSVRIFSDDNTAIIPLLRYKQQRNITCVAWRCMSNTEIAVGHENGIIIWNVDPNSLVARPSISNAIMLQRLDHRPVMSIAWSPKGDKLVTCAACDNAILVWDVDLDKTSSLKRPGSSGNILMKWSTTGEKLFSCSSGLVFR</sequence>
<protein>
    <recommendedName>
        <fullName evidence="1">Aladin seven-bladed propeller domain-containing protein</fullName>
    </recommendedName>
</protein>
<dbReference type="InterPro" id="IPR036322">
    <property type="entry name" value="WD40_repeat_dom_sf"/>
</dbReference>
<dbReference type="PANTHER" id="PTHR14494">
    <property type="entry name" value="ALADIN/ADRACALIN/AAAS"/>
    <property type="match status" value="1"/>
</dbReference>
<dbReference type="InterPro" id="IPR057403">
    <property type="entry name" value="Beta-prop_Aladin"/>
</dbReference>
<comment type="caution">
    <text evidence="2">The sequence shown here is derived from an EMBL/GenBank/DDBJ whole genome shotgun (WGS) entry which is preliminary data.</text>
</comment>
<dbReference type="PANTHER" id="PTHR14494:SF0">
    <property type="entry name" value="ALADIN"/>
    <property type="match status" value="1"/>
</dbReference>
<dbReference type="Gene3D" id="2.130.10.10">
    <property type="entry name" value="YVTN repeat-like/Quinoprotein amine dehydrogenase"/>
    <property type="match status" value="1"/>
</dbReference>
<dbReference type="GO" id="GO:0006913">
    <property type="term" value="P:nucleocytoplasmic transport"/>
    <property type="evidence" value="ECO:0007669"/>
    <property type="project" value="TreeGrafter"/>
</dbReference>
<evidence type="ECO:0000313" key="3">
    <source>
        <dbReference type="Proteomes" id="UP001162156"/>
    </source>
</evidence>
<feature type="domain" description="Aladin seven-bladed propeller" evidence="1">
    <location>
        <begin position="131"/>
        <end position="308"/>
    </location>
</feature>
<evidence type="ECO:0000259" key="1">
    <source>
        <dbReference type="Pfam" id="PF25460"/>
    </source>
</evidence>